<name>A0A835PEU4_VANPL</name>
<evidence type="ECO:0000313" key="3">
    <source>
        <dbReference type="Proteomes" id="UP000639772"/>
    </source>
</evidence>
<organism evidence="2 3">
    <name type="scientific">Vanilla planifolia</name>
    <name type="common">Vanilla</name>
    <dbReference type="NCBI Taxonomy" id="51239"/>
    <lineage>
        <taxon>Eukaryota</taxon>
        <taxon>Viridiplantae</taxon>
        <taxon>Streptophyta</taxon>
        <taxon>Embryophyta</taxon>
        <taxon>Tracheophyta</taxon>
        <taxon>Spermatophyta</taxon>
        <taxon>Magnoliopsida</taxon>
        <taxon>Liliopsida</taxon>
        <taxon>Asparagales</taxon>
        <taxon>Orchidaceae</taxon>
        <taxon>Vanilloideae</taxon>
        <taxon>Vanilleae</taxon>
        <taxon>Vanilla</taxon>
    </lineage>
</organism>
<dbReference type="PANTHER" id="PTHR33264">
    <property type="entry name" value="EXPRESSED PROTEIN"/>
    <property type="match status" value="1"/>
</dbReference>
<comment type="caution">
    <text evidence="2">The sequence shown here is derived from an EMBL/GenBank/DDBJ whole genome shotgun (WGS) entry which is preliminary data.</text>
</comment>
<dbReference type="Proteomes" id="UP000639772">
    <property type="component" value="Unassembled WGS sequence"/>
</dbReference>
<dbReference type="OrthoDB" id="695262at2759"/>
<reference evidence="2 3" key="1">
    <citation type="journal article" date="2020" name="Nat. Food">
        <title>A phased Vanilla planifolia genome enables genetic improvement of flavour and production.</title>
        <authorList>
            <person name="Hasing T."/>
            <person name="Tang H."/>
            <person name="Brym M."/>
            <person name="Khazi F."/>
            <person name="Huang T."/>
            <person name="Chambers A.H."/>
        </authorList>
    </citation>
    <scope>NUCLEOTIDE SEQUENCE [LARGE SCALE GENOMIC DNA]</scope>
    <source>
        <tissue evidence="2">Leaf</tissue>
    </source>
</reference>
<accession>A0A835PEU4</accession>
<evidence type="ECO:0000256" key="1">
    <source>
        <dbReference type="SAM" id="MobiDB-lite"/>
    </source>
</evidence>
<sequence>MHSVLPFRHPLLRSPKAIPPIEQTPPGIEPFVNVSILHSVKAAISVDYDGHQPPILITDQNRMASPSPPFESANPTDADHSDPAEAARTPHCKRRKPVILKGTARTTTRFAEVAGRKTAECAAICCFPCGIFNLVVLATVRLPAGICRRAARKRMLVRRAKKREKAIGSSLRNGGGGSKIGAAAADDFLEFEGVRGTVVMVVGDSWPAKSPSEDVIEFEKEMWSEFYGTGFWRSPSRKDEV</sequence>
<feature type="region of interest" description="Disordered" evidence="1">
    <location>
        <begin position="60"/>
        <end position="95"/>
    </location>
</feature>
<dbReference type="AlphaFoldDB" id="A0A835PEU4"/>
<evidence type="ECO:0000313" key="2">
    <source>
        <dbReference type="EMBL" id="KAG0450674.1"/>
    </source>
</evidence>
<dbReference type="PANTHER" id="PTHR33264:SF8">
    <property type="entry name" value="EXPRESSED PROTEIN"/>
    <property type="match status" value="1"/>
</dbReference>
<proteinExistence type="predicted"/>
<dbReference type="EMBL" id="JADCNM010000097">
    <property type="protein sequence ID" value="KAG0450674.1"/>
    <property type="molecule type" value="Genomic_DNA"/>
</dbReference>
<gene>
    <name evidence="2" type="ORF">HPP92_026622</name>
</gene>
<protein>
    <submittedName>
        <fullName evidence="2">Uncharacterized protein</fullName>
    </submittedName>
</protein>